<keyword evidence="2" id="KW-0564">Palmitate</keyword>
<comment type="similarity">
    <text evidence="1 2">Belongs to the outer membrane factor (OMF) (TC 1.B.17) family.</text>
</comment>
<keyword evidence="5" id="KW-1185">Reference proteome</keyword>
<dbReference type="GO" id="GO:0015562">
    <property type="term" value="F:efflux transmembrane transporter activity"/>
    <property type="evidence" value="ECO:0007669"/>
    <property type="project" value="InterPro"/>
</dbReference>
<feature type="chain" id="PRO_5043087668" evidence="2">
    <location>
        <begin position="24"/>
        <end position="469"/>
    </location>
</feature>
<sequence>MNLTSRLTVLAAAALLAACGSMAPHYERPAAPVSPTYPATVAGAIGGTPAADIEWQRFFEDARIRRLIELALQNNRDLRVAVLNIERTRAQYQVQRADRLPSVSGVASLTREPNAQGDQTSLYSVGLGVTSYELDLFGRVRSLSDAALGQYLATEEGRKAAQISLVGSVARAALAIQADEELLALTRQTLATREDSLKLAQLRFDNGVASELDLQLARSLMEAARTTLAQQQRQRELDENALVLLVGQPLPADLPPVAPLAQTRLVDDVPAGLPADLLARRPDLRQSEQLLVSANANIGAAKAAFFPRITLTGSAGTASNELSGLFKDGSGAWTFMPQITLPIFDAGRNRANLDVANANRDIALAQYEKAVQTAFREVADALAGRATLGEQLRSQQAQADAENARFRLSDLRYRNGVASYLDLLDAQRSLFTVQQAALQTRLAQLQNQVTLYQVLGGGWTEAPAPQAAR</sequence>
<dbReference type="PANTHER" id="PTHR30203">
    <property type="entry name" value="OUTER MEMBRANE CATION EFFLUX PROTEIN"/>
    <property type="match status" value="1"/>
</dbReference>
<accession>A0AAW9QMM5</accession>
<dbReference type="PANTHER" id="PTHR30203:SF32">
    <property type="entry name" value="CATION EFFLUX SYSTEM PROTEIN CUSC"/>
    <property type="match status" value="1"/>
</dbReference>
<dbReference type="Gene3D" id="1.20.1600.10">
    <property type="entry name" value="Outer membrane efflux proteins (OEP)"/>
    <property type="match status" value="1"/>
</dbReference>
<protein>
    <submittedName>
        <fullName evidence="4">Efflux transporter outer membrane subunit</fullName>
    </submittedName>
</protein>
<keyword evidence="2" id="KW-0472">Membrane</keyword>
<dbReference type="Gene3D" id="2.20.200.10">
    <property type="entry name" value="Outer membrane efflux proteins (OEP)"/>
    <property type="match status" value="1"/>
</dbReference>
<gene>
    <name evidence="4" type="ORF">V4F39_18040</name>
</gene>
<reference evidence="4 5" key="1">
    <citation type="submission" date="2024-02" db="EMBL/GenBank/DDBJ databases">
        <title>Genome sequence of Aquincola sp. MAHUQ-54.</title>
        <authorList>
            <person name="Huq M.A."/>
        </authorList>
    </citation>
    <scope>NUCLEOTIDE SEQUENCE [LARGE SCALE GENOMIC DNA]</scope>
    <source>
        <strain evidence="4 5">MAHUQ-54</strain>
    </source>
</reference>
<dbReference type="SUPFAM" id="SSF56954">
    <property type="entry name" value="Outer membrane efflux proteins (OEP)"/>
    <property type="match status" value="1"/>
</dbReference>
<keyword evidence="2" id="KW-0732">Signal</keyword>
<name>A0AAW9QMM5_9BURK</name>
<comment type="subcellular location">
    <subcellularLocation>
        <location evidence="2">Cell membrane</location>
        <topology evidence="2">Lipid-anchor</topology>
    </subcellularLocation>
</comment>
<feature type="coiled-coil region" evidence="3">
    <location>
        <begin position="214"/>
        <end position="241"/>
    </location>
</feature>
<evidence type="ECO:0000256" key="1">
    <source>
        <dbReference type="ARBA" id="ARBA00007613"/>
    </source>
</evidence>
<keyword evidence="3" id="KW-0175">Coiled coil</keyword>
<comment type="caution">
    <text evidence="4">The sequence shown here is derived from an EMBL/GenBank/DDBJ whole genome shotgun (WGS) entry which is preliminary data.</text>
</comment>
<feature type="signal peptide" evidence="2">
    <location>
        <begin position="1"/>
        <end position="23"/>
    </location>
</feature>
<dbReference type="GO" id="GO:0005886">
    <property type="term" value="C:plasma membrane"/>
    <property type="evidence" value="ECO:0007669"/>
    <property type="project" value="UniProtKB-SubCell"/>
</dbReference>
<evidence type="ECO:0000256" key="3">
    <source>
        <dbReference type="SAM" id="Coils"/>
    </source>
</evidence>
<dbReference type="PROSITE" id="PS51257">
    <property type="entry name" value="PROKAR_LIPOPROTEIN"/>
    <property type="match status" value="1"/>
</dbReference>
<proteinExistence type="inferred from homology"/>
<dbReference type="InterPro" id="IPR010131">
    <property type="entry name" value="MdtP/NodT-like"/>
</dbReference>
<evidence type="ECO:0000313" key="5">
    <source>
        <dbReference type="Proteomes" id="UP001336250"/>
    </source>
</evidence>
<organism evidence="4 5">
    <name type="scientific">Aquincola agrisoli</name>
    <dbReference type="NCBI Taxonomy" id="3119538"/>
    <lineage>
        <taxon>Bacteria</taxon>
        <taxon>Pseudomonadati</taxon>
        <taxon>Pseudomonadota</taxon>
        <taxon>Betaproteobacteria</taxon>
        <taxon>Burkholderiales</taxon>
        <taxon>Sphaerotilaceae</taxon>
        <taxon>Aquincola</taxon>
    </lineage>
</organism>
<keyword evidence="2" id="KW-0449">Lipoprotein</keyword>
<dbReference type="AlphaFoldDB" id="A0AAW9QMM5"/>
<keyword evidence="2" id="KW-0812">Transmembrane</keyword>
<dbReference type="InterPro" id="IPR003423">
    <property type="entry name" value="OMP_efflux"/>
</dbReference>
<keyword evidence="2" id="KW-1134">Transmembrane beta strand</keyword>
<dbReference type="RefSeq" id="WP_332291147.1">
    <property type="nucleotide sequence ID" value="NZ_JAZIBG010000036.1"/>
</dbReference>
<dbReference type="Proteomes" id="UP001336250">
    <property type="component" value="Unassembled WGS sequence"/>
</dbReference>
<dbReference type="EMBL" id="JAZIBG010000036">
    <property type="protein sequence ID" value="MEF7615820.1"/>
    <property type="molecule type" value="Genomic_DNA"/>
</dbReference>
<evidence type="ECO:0000256" key="2">
    <source>
        <dbReference type="RuleBase" id="RU362097"/>
    </source>
</evidence>
<evidence type="ECO:0000313" key="4">
    <source>
        <dbReference type="EMBL" id="MEF7615820.1"/>
    </source>
</evidence>
<dbReference type="NCBIfam" id="TIGR01845">
    <property type="entry name" value="outer_NodT"/>
    <property type="match status" value="1"/>
</dbReference>
<dbReference type="Pfam" id="PF02321">
    <property type="entry name" value="OEP"/>
    <property type="match status" value="2"/>
</dbReference>